<dbReference type="RefSeq" id="WP_143563179.1">
    <property type="nucleotide sequence ID" value="NZ_BMPL01000003.1"/>
</dbReference>
<dbReference type="Proteomes" id="UP000318126">
    <property type="component" value="Unassembled WGS sequence"/>
</dbReference>
<organism evidence="2 3">
    <name type="scientific">Shewanella hanedai</name>
    <name type="common">Alteromonas hanedai</name>
    <dbReference type="NCBI Taxonomy" id="25"/>
    <lineage>
        <taxon>Bacteria</taxon>
        <taxon>Pseudomonadati</taxon>
        <taxon>Pseudomonadota</taxon>
        <taxon>Gammaproteobacteria</taxon>
        <taxon>Alteromonadales</taxon>
        <taxon>Shewanellaceae</taxon>
        <taxon>Shewanella</taxon>
    </lineage>
</organism>
<dbReference type="GO" id="GO:0043165">
    <property type="term" value="P:Gram-negative-bacterium-type cell outer membrane assembly"/>
    <property type="evidence" value="ECO:0007669"/>
    <property type="project" value="InterPro"/>
</dbReference>
<name>A0A553JSY4_SHEHA</name>
<evidence type="ECO:0000313" key="3">
    <source>
        <dbReference type="Proteomes" id="UP000318126"/>
    </source>
</evidence>
<dbReference type="GO" id="GO:0019867">
    <property type="term" value="C:outer membrane"/>
    <property type="evidence" value="ECO:0007669"/>
    <property type="project" value="InterPro"/>
</dbReference>
<keyword evidence="3" id="KW-1185">Reference proteome</keyword>
<dbReference type="InterPro" id="IPR007485">
    <property type="entry name" value="LPS_assembly_LptE"/>
</dbReference>
<comment type="caution">
    <text evidence="2">The sequence shown here is derived from an EMBL/GenBank/DDBJ whole genome shotgun (WGS) entry which is preliminary data.</text>
</comment>
<evidence type="ECO:0008006" key="4">
    <source>
        <dbReference type="Google" id="ProtNLM"/>
    </source>
</evidence>
<sequence length="216" mass="23807">MVNLSSLKKSMSLIALASLSVGCTATDNIQLSQTDLSLLDGKSVVFVYRELPSFITYITAGGDTSDFPQGRINLNELNIQSPTNTVGEKLVADLTQRFGLNATVVNEPITLDNNETFLAARYGADYILDSEIQSWSIVQQPFGWGRYNLDYSSQVRLIDTKTAKVISQGSCSNVIEYNEGFSNQTLLDKNAKGLKAVIEKATDKCFEELKRHTFNA</sequence>
<protein>
    <recommendedName>
        <fullName evidence="4">Lipoprotein</fullName>
    </recommendedName>
</protein>
<dbReference type="EMBL" id="VKGK01000003">
    <property type="protein sequence ID" value="TRY15567.1"/>
    <property type="molecule type" value="Genomic_DNA"/>
</dbReference>
<reference evidence="3" key="1">
    <citation type="submission" date="2019-07" db="EMBL/GenBank/DDBJ databases">
        <title>Shewanella sp. YLB-08 draft genomic sequence.</title>
        <authorList>
            <person name="Yu L."/>
        </authorList>
    </citation>
    <scope>NUCLEOTIDE SEQUENCE [LARGE SCALE GENOMIC DNA]</scope>
    <source>
        <strain evidence="3">JCM 20706</strain>
    </source>
</reference>
<feature type="chain" id="PRO_5021937062" description="Lipoprotein" evidence="1">
    <location>
        <begin position="26"/>
        <end position="216"/>
    </location>
</feature>
<evidence type="ECO:0000313" key="2">
    <source>
        <dbReference type="EMBL" id="TRY15567.1"/>
    </source>
</evidence>
<gene>
    <name evidence="2" type="ORF">FN961_03570</name>
</gene>
<accession>A0A553JSY4</accession>
<dbReference type="AlphaFoldDB" id="A0A553JSY4"/>
<evidence type="ECO:0000256" key="1">
    <source>
        <dbReference type="SAM" id="SignalP"/>
    </source>
</evidence>
<feature type="signal peptide" evidence="1">
    <location>
        <begin position="1"/>
        <end position="25"/>
    </location>
</feature>
<dbReference type="Pfam" id="PF04390">
    <property type="entry name" value="LptE"/>
    <property type="match status" value="1"/>
</dbReference>
<proteinExistence type="predicted"/>
<keyword evidence="1" id="KW-0732">Signal</keyword>